<dbReference type="InterPro" id="IPR000008">
    <property type="entry name" value="C2_dom"/>
</dbReference>
<reference evidence="2" key="1">
    <citation type="submission" date="2013-12" db="EMBL/GenBank/DDBJ databases">
        <authorList>
            <person name="Omoto C.K."/>
            <person name="Sibley D."/>
            <person name="Venepally P."/>
            <person name="Hadjithomas M."/>
            <person name="Karamycheva S."/>
            <person name="Brunk B."/>
            <person name="Roos D."/>
            <person name="Caler E."/>
            <person name="Lorenzi H."/>
        </authorList>
    </citation>
    <scope>NUCLEOTIDE SEQUENCE</scope>
</reference>
<dbReference type="Pfam" id="PF00168">
    <property type="entry name" value="C2"/>
    <property type="match status" value="1"/>
</dbReference>
<evidence type="ECO:0000313" key="2">
    <source>
        <dbReference type="EMBL" id="EZG55891.1"/>
    </source>
</evidence>
<dbReference type="OrthoDB" id="270970at2759"/>
<dbReference type="InterPro" id="IPR035892">
    <property type="entry name" value="C2_domain_sf"/>
</dbReference>
<evidence type="ECO:0000259" key="1">
    <source>
        <dbReference type="PROSITE" id="PS50004"/>
    </source>
</evidence>
<keyword evidence="3" id="KW-1185">Reference proteome</keyword>
<dbReference type="Gene3D" id="2.60.40.150">
    <property type="entry name" value="C2 domain"/>
    <property type="match status" value="1"/>
</dbReference>
<dbReference type="EMBL" id="AFNH02000801">
    <property type="protein sequence ID" value="EZG55891.1"/>
    <property type="molecule type" value="Genomic_DNA"/>
</dbReference>
<dbReference type="PROSITE" id="PS50004">
    <property type="entry name" value="C2"/>
    <property type="match status" value="1"/>
</dbReference>
<name>A0A023B3R4_GRENI</name>
<dbReference type="CDD" id="cd00030">
    <property type="entry name" value="C2"/>
    <property type="match status" value="1"/>
</dbReference>
<dbReference type="SUPFAM" id="SSF49562">
    <property type="entry name" value="C2 domain (Calcium/lipid-binding domain, CaLB)"/>
    <property type="match status" value="1"/>
</dbReference>
<organism evidence="2 3">
    <name type="scientific">Gregarina niphandrodes</name>
    <name type="common">Septate eugregarine</name>
    <dbReference type="NCBI Taxonomy" id="110365"/>
    <lineage>
        <taxon>Eukaryota</taxon>
        <taxon>Sar</taxon>
        <taxon>Alveolata</taxon>
        <taxon>Apicomplexa</taxon>
        <taxon>Conoidasida</taxon>
        <taxon>Gregarinasina</taxon>
        <taxon>Eugregarinorida</taxon>
        <taxon>Gregarinidae</taxon>
        <taxon>Gregarina</taxon>
    </lineage>
</organism>
<gene>
    <name evidence="2" type="ORF">GNI_107710</name>
</gene>
<dbReference type="RefSeq" id="XP_011131427.1">
    <property type="nucleotide sequence ID" value="XM_011133125.1"/>
</dbReference>
<proteinExistence type="predicted"/>
<dbReference type="VEuPathDB" id="CryptoDB:GNI_107710"/>
<comment type="caution">
    <text evidence="2">The sequence shown here is derived from an EMBL/GenBank/DDBJ whole genome shotgun (WGS) entry which is preliminary data.</text>
</comment>
<sequence length="121" mass="13385">MKVMVTIHSVSGLKDMDGLWGKTDPYVALSYGSSSWHTATQKDAGSEAAFEESWTFETEEDLLSEVKIKVRDNRTMMLDGVLAEGAIGFEQTAGYHFSGEIGLINKDHGHEPVLKFTLKCQ</sequence>
<evidence type="ECO:0000313" key="3">
    <source>
        <dbReference type="Proteomes" id="UP000019763"/>
    </source>
</evidence>
<dbReference type="Proteomes" id="UP000019763">
    <property type="component" value="Unassembled WGS sequence"/>
</dbReference>
<protein>
    <submittedName>
        <fullName evidence="2">C2 domain protein</fullName>
    </submittedName>
</protein>
<dbReference type="AlphaFoldDB" id="A0A023B3R4"/>
<dbReference type="GeneID" id="22913847"/>
<feature type="domain" description="C2" evidence="1">
    <location>
        <begin position="1"/>
        <end position="105"/>
    </location>
</feature>
<accession>A0A023B3R4</accession>